<keyword evidence="3" id="KW-0732">Signal</keyword>
<dbReference type="SMART" id="SM00421">
    <property type="entry name" value="HTH_LUXR"/>
    <property type="match status" value="1"/>
</dbReference>
<dbReference type="Pfam" id="PF00196">
    <property type="entry name" value="GerE"/>
    <property type="match status" value="1"/>
</dbReference>
<dbReference type="EMBL" id="SDHW01000001">
    <property type="protein sequence ID" value="RXK62632.1"/>
    <property type="molecule type" value="Genomic_DNA"/>
</dbReference>
<evidence type="ECO:0000256" key="3">
    <source>
        <dbReference type="SAM" id="SignalP"/>
    </source>
</evidence>
<dbReference type="InterPro" id="IPR013783">
    <property type="entry name" value="Ig-like_fold"/>
</dbReference>
<protein>
    <submittedName>
        <fullName evidence="5">Transcriptional regulator</fullName>
    </submittedName>
</protein>
<keyword evidence="2" id="KW-0812">Transmembrane</keyword>
<dbReference type="SUPFAM" id="SSF50998">
    <property type="entry name" value="Quinoprotein alcohol dehydrogenase-like"/>
    <property type="match status" value="1"/>
</dbReference>
<dbReference type="GO" id="GO:0006355">
    <property type="term" value="P:regulation of DNA-templated transcription"/>
    <property type="evidence" value="ECO:0007669"/>
    <property type="project" value="InterPro"/>
</dbReference>
<dbReference type="Pfam" id="PF07494">
    <property type="entry name" value="Reg_prop"/>
    <property type="match status" value="1"/>
</dbReference>
<dbReference type="PROSITE" id="PS50043">
    <property type="entry name" value="HTH_LUXR_2"/>
    <property type="match status" value="1"/>
</dbReference>
<dbReference type="OrthoDB" id="9809670at2"/>
<evidence type="ECO:0000313" key="6">
    <source>
        <dbReference type="Proteomes" id="UP000290204"/>
    </source>
</evidence>
<dbReference type="Pfam" id="PF07495">
    <property type="entry name" value="Y_Y_Y"/>
    <property type="match status" value="1"/>
</dbReference>
<feature type="transmembrane region" description="Helical" evidence="2">
    <location>
        <begin position="750"/>
        <end position="768"/>
    </location>
</feature>
<dbReference type="SUPFAM" id="SSF46894">
    <property type="entry name" value="C-terminal effector domain of the bipartite response regulators"/>
    <property type="match status" value="1"/>
</dbReference>
<feature type="signal peptide" evidence="3">
    <location>
        <begin position="1"/>
        <end position="18"/>
    </location>
</feature>
<name>A0A4V1M851_9BACT</name>
<dbReference type="PANTHER" id="PTHR43547">
    <property type="entry name" value="TWO-COMPONENT HISTIDINE KINASE"/>
    <property type="match status" value="1"/>
</dbReference>
<organism evidence="5 6">
    <name type="scientific">Lacibacter luteus</name>
    <dbReference type="NCBI Taxonomy" id="2508719"/>
    <lineage>
        <taxon>Bacteria</taxon>
        <taxon>Pseudomonadati</taxon>
        <taxon>Bacteroidota</taxon>
        <taxon>Chitinophagia</taxon>
        <taxon>Chitinophagales</taxon>
        <taxon>Chitinophagaceae</taxon>
        <taxon>Lacibacter</taxon>
    </lineage>
</organism>
<proteinExistence type="predicted"/>
<keyword evidence="6" id="KW-1185">Reference proteome</keyword>
<dbReference type="GO" id="GO:0000155">
    <property type="term" value="F:phosphorelay sensor kinase activity"/>
    <property type="evidence" value="ECO:0007669"/>
    <property type="project" value="TreeGrafter"/>
</dbReference>
<dbReference type="Proteomes" id="UP000290204">
    <property type="component" value="Unassembled WGS sequence"/>
</dbReference>
<sequence length="963" mass="109931">MKKLVLFLLLPLALGAQNTIGLPDVINYSKQSYSAGLQNWDIKQDKNGIIYFANNEGLLSFDGRYWNLYPLPNRTIVRSVEIGSDNRIYVGGQDELGYFAPGTNGRLVYHALNQLLAAKDKSFGDVWDIVAFKKDIFFRTNNRIFKFSNEAIATFKAVSEWSFLGICNNRIYAHDFTGGLMQFENNVMMPLVLTGSFPKTDPVTALLPAASGSILVTTLKNGIYTITGNSINKFSSPNNSLFENERIYAATRINKDWIALATNNSGVYIIDAAGNIIQSFAKTEGLQNNNVLSIFLDNQSNLWLGLDNGIDFIAYNSAVKHITPLGQDGSGYTAYIYNNRLFTGTSNGMFSVNLQQMQDLSFSKGNFAPVNNTKGQTWNLTEINNQLLLGHHEGAFIIKDNTAVPFSNTAGFWNFIPLSTTFPTQKIVAGTYRNLQFFDYKNGQFIEAGAVNDLIESCRFVTIDEEDHIWVSHPYHGVYEIIPAANGFTNRIYTDKNGLPSILNNHVYQVKNEVVVATEKGVYSFNHTKKQFEPSAFYKKILGDQSIRYLKEDAAGNIWFMHEKTLGVIDLSGKQPAIIYLPELNNKMLSGFEFIYPVNEYNIFMGGEKGFYHINYEKYKQHASNLRVQVRTVRIISKQDSLLFGGYFNNVNEKQEQNTEAVPSVANRWKTIRIEFASPLFGLQPNLEYSYRLKGFDNNWSEWSKRTEKEYTNLPSGNYSFEVKVRNNLGNESAVAVYAFKMLPPWYETTWAYLLYILLFAAGIYTVYKWQIKKFKEQQVKHEEEQKRLQYIHELERSKTETELVTLRNEKLEVEINFKNSELASSAMHLVKKGELLTKIKSELEHVMKGIDNTQATQELKKMIKTLSEDDQMDQEWENFTKHFDKVHSDFVVSLKEKHPSITGNEIKLCAYLRMNLSTKEIAQLMNISVRGVEISRYRLRKKLGIASEVSLFDYLINLHSES</sequence>
<keyword evidence="1" id="KW-0597">Phosphoprotein</keyword>
<dbReference type="InterPro" id="IPR015943">
    <property type="entry name" value="WD40/YVTN_repeat-like_dom_sf"/>
</dbReference>
<evidence type="ECO:0000259" key="4">
    <source>
        <dbReference type="PROSITE" id="PS50043"/>
    </source>
</evidence>
<dbReference type="AlphaFoldDB" id="A0A4V1M851"/>
<dbReference type="InterPro" id="IPR036388">
    <property type="entry name" value="WH-like_DNA-bd_sf"/>
</dbReference>
<dbReference type="Gene3D" id="1.10.10.10">
    <property type="entry name" value="Winged helix-like DNA-binding domain superfamily/Winged helix DNA-binding domain"/>
    <property type="match status" value="1"/>
</dbReference>
<feature type="domain" description="HTH luxR-type" evidence="4">
    <location>
        <begin position="895"/>
        <end position="960"/>
    </location>
</feature>
<evidence type="ECO:0000256" key="2">
    <source>
        <dbReference type="SAM" id="Phobius"/>
    </source>
</evidence>
<dbReference type="PANTHER" id="PTHR43547:SF2">
    <property type="entry name" value="HYBRID SIGNAL TRANSDUCTION HISTIDINE KINASE C"/>
    <property type="match status" value="1"/>
</dbReference>
<dbReference type="InterPro" id="IPR011110">
    <property type="entry name" value="Reg_prop"/>
</dbReference>
<dbReference type="Gene3D" id="2.60.40.10">
    <property type="entry name" value="Immunoglobulins"/>
    <property type="match status" value="1"/>
</dbReference>
<dbReference type="GO" id="GO:0003677">
    <property type="term" value="F:DNA binding"/>
    <property type="evidence" value="ECO:0007669"/>
    <property type="project" value="InterPro"/>
</dbReference>
<dbReference type="InterPro" id="IPR011047">
    <property type="entry name" value="Quinoprotein_ADH-like_sf"/>
</dbReference>
<feature type="chain" id="PRO_5020566857" evidence="3">
    <location>
        <begin position="19"/>
        <end position="963"/>
    </location>
</feature>
<comment type="caution">
    <text evidence="5">The sequence shown here is derived from an EMBL/GenBank/DDBJ whole genome shotgun (WGS) entry which is preliminary data.</text>
</comment>
<dbReference type="Gene3D" id="2.130.10.10">
    <property type="entry name" value="YVTN repeat-like/Quinoprotein amine dehydrogenase"/>
    <property type="match status" value="2"/>
</dbReference>
<gene>
    <name evidence="5" type="ORF">ESA94_06440</name>
</gene>
<reference evidence="5 6" key="1">
    <citation type="submission" date="2019-01" db="EMBL/GenBank/DDBJ databases">
        <title>Lacibacter sp. strain TTM-7.</title>
        <authorList>
            <person name="Chen W.-M."/>
        </authorList>
    </citation>
    <scope>NUCLEOTIDE SEQUENCE [LARGE SCALE GENOMIC DNA]</scope>
    <source>
        <strain evidence="5 6">TTM-7</strain>
    </source>
</reference>
<evidence type="ECO:0000313" key="5">
    <source>
        <dbReference type="EMBL" id="RXK62632.1"/>
    </source>
</evidence>
<keyword evidence="2" id="KW-1133">Transmembrane helix</keyword>
<accession>A0A4V1M851</accession>
<dbReference type="InterPro" id="IPR016032">
    <property type="entry name" value="Sig_transdc_resp-reg_C-effctor"/>
</dbReference>
<dbReference type="RefSeq" id="WP_129130003.1">
    <property type="nucleotide sequence ID" value="NZ_SDHW01000001.1"/>
</dbReference>
<dbReference type="InterPro" id="IPR011123">
    <property type="entry name" value="Y_Y_Y"/>
</dbReference>
<evidence type="ECO:0000256" key="1">
    <source>
        <dbReference type="ARBA" id="ARBA00022553"/>
    </source>
</evidence>
<dbReference type="InterPro" id="IPR000792">
    <property type="entry name" value="Tscrpt_reg_LuxR_C"/>
</dbReference>
<keyword evidence="2" id="KW-0472">Membrane</keyword>